<reference evidence="1 2" key="1">
    <citation type="submission" date="2023-07" db="EMBL/GenBank/DDBJ databases">
        <title>The novel representative of Negativicutes class, Anaeroselena agilis gen. nov. sp. nov.</title>
        <authorList>
            <person name="Prokofeva M.I."/>
            <person name="Elcheninov A.G."/>
            <person name="Klyukina A."/>
            <person name="Kublanov I.V."/>
            <person name="Frolov E.N."/>
            <person name="Podosokorskaya O.A."/>
        </authorList>
    </citation>
    <scope>NUCLEOTIDE SEQUENCE [LARGE SCALE GENOMIC DNA]</scope>
    <source>
        <strain evidence="1 2">4137-cl</strain>
    </source>
</reference>
<sequence length="43" mass="5413">MERINFPQITGQSDLLDPFRPGRFQYNFFDRWEELEKEYDDRL</sequence>
<gene>
    <name evidence="1" type="ORF">Q4T40_03025</name>
</gene>
<evidence type="ECO:0000313" key="1">
    <source>
        <dbReference type="EMBL" id="MDT8900210.1"/>
    </source>
</evidence>
<dbReference type="RefSeq" id="WP_413778766.1">
    <property type="nucleotide sequence ID" value="NZ_JAUOZS010000001.1"/>
</dbReference>
<dbReference type="EMBL" id="JAUOZS010000001">
    <property type="protein sequence ID" value="MDT8900210.1"/>
    <property type="molecule type" value="Genomic_DNA"/>
</dbReference>
<protein>
    <submittedName>
        <fullName evidence="1">Uncharacterized protein</fullName>
    </submittedName>
</protein>
<keyword evidence="2" id="KW-1185">Reference proteome</keyword>
<name>A0ABU3NTR0_9FIRM</name>
<organism evidence="1 2">
    <name type="scientific">Anaeroselena agilis</name>
    <dbReference type="NCBI Taxonomy" id="3063788"/>
    <lineage>
        <taxon>Bacteria</taxon>
        <taxon>Bacillati</taxon>
        <taxon>Bacillota</taxon>
        <taxon>Negativicutes</taxon>
        <taxon>Acetonemataceae</taxon>
        <taxon>Anaeroselena</taxon>
    </lineage>
</organism>
<dbReference type="Proteomes" id="UP001254848">
    <property type="component" value="Unassembled WGS sequence"/>
</dbReference>
<accession>A0ABU3NTR0</accession>
<comment type="caution">
    <text evidence="1">The sequence shown here is derived from an EMBL/GenBank/DDBJ whole genome shotgun (WGS) entry which is preliminary data.</text>
</comment>
<evidence type="ECO:0000313" key="2">
    <source>
        <dbReference type="Proteomes" id="UP001254848"/>
    </source>
</evidence>
<proteinExistence type="predicted"/>